<accession>E0S7X0</accession>
<keyword evidence="2" id="KW-1185">Reference proteome</keyword>
<organism evidence="1 2">
    <name type="scientific">Encephalitozoon intestinalis (strain ATCC 50506)</name>
    <name type="common">Microsporidian parasite</name>
    <name type="synonym">Septata intestinalis</name>
    <dbReference type="NCBI Taxonomy" id="876142"/>
    <lineage>
        <taxon>Eukaryota</taxon>
        <taxon>Fungi</taxon>
        <taxon>Fungi incertae sedis</taxon>
        <taxon>Microsporidia</taxon>
        <taxon>Unikaryonidae</taxon>
        <taxon>Encephalitozoon</taxon>
    </lineage>
</organism>
<reference evidence="1 2" key="1">
    <citation type="journal article" date="2010" name="Nat. Commun.">
        <title>The complete sequence of the smallest known nuclear genome from the microsporidian Encephalitozoon intestinalis.</title>
        <authorList>
            <person name="Corradi N."/>
            <person name="Pombert J.-F."/>
            <person name="Farinelli L."/>
            <person name="Didier E.S."/>
            <person name="Keeling P.J."/>
        </authorList>
    </citation>
    <scope>NUCLEOTIDE SEQUENCE [LARGE SCALE GENOMIC DNA]</scope>
    <source>
        <strain evidence="1 2">ATCC 50506</strain>
    </source>
</reference>
<dbReference type="Proteomes" id="UP000002313">
    <property type="component" value="Chromosome VII"/>
</dbReference>
<sequence length="128" mass="14663">MNIKSKYDKVVKALSIRQVDLWAVPKLMTPLENSFQTEAIGDEEICIVPKEANFQLPNIFLRTRLNPECQKLIDSSKSSENWNDIIEGVIEMLEEADLTTGEHSPTTRKCPVDQDTLNKLVFERYGHI</sequence>
<dbReference type="KEGG" id="ein:Eint_070410"/>
<protein>
    <submittedName>
        <fullName evidence="1">Uncharacterized protein</fullName>
    </submittedName>
</protein>
<dbReference type="GeneID" id="9697983"/>
<gene>
    <name evidence="1" type="ORF">Eint_070410</name>
</gene>
<proteinExistence type="predicted"/>
<name>E0S7X0_ENCIT</name>
<reference evidence="1 2" key="2">
    <citation type="journal article" date="2012" name="Proc. Natl. Acad. Sci. U.S.A.">
        <title>Gain and loss of multiple functionally related, horizontally transferred genes in the reduced genomes of two microsporidian parasites.</title>
        <authorList>
            <person name="Pombert J.-F."/>
            <person name="Selman M."/>
            <person name="Burki F."/>
            <person name="Bardell F.T."/>
            <person name="Farinelli L."/>
            <person name="Solter L.F."/>
            <person name="Whitman D.W."/>
            <person name="Weiss L.M."/>
            <person name="Corradi N."/>
            <person name="Keeling P.J."/>
        </authorList>
    </citation>
    <scope>NUCLEOTIDE SEQUENCE [LARGE SCALE GENOMIC DNA]</scope>
    <source>
        <strain evidence="1 2">ATCC 50506</strain>
    </source>
</reference>
<dbReference type="HOGENOM" id="CLU_1959557_0_0_1"/>
<dbReference type="VEuPathDB" id="MicrosporidiaDB:Eint_070410"/>
<evidence type="ECO:0000313" key="1">
    <source>
        <dbReference type="EMBL" id="ADM11805.1"/>
    </source>
</evidence>
<dbReference type="InterPro" id="IPR031495">
    <property type="entry name" value="DUF5100"/>
</dbReference>
<evidence type="ECO:0000313" key="2">
    <source>
        <dbReference type="Proteomes" id="UP000002313"/>
    </source>
</evidence>
<dbReference type="EMBL" id="CP001948">
    <property type="protein sequence ID" value="ADM11805.1"/>
    <property type="molecule type" value="Genomic_DNA"/>
</dbReference>
<dbReference type="OrthoDB" id="2189011at2759"/>
<dbReference type="RefSeq" id="XP_003073165.1">
    <property type="nucleotide sequence ID" value="XM_003073119.1"/>
</dbReference>
<dbReference type="Pfam" id="PF17029">
    <property type="entry name" value="DUF5100"/>
    <property type="match status" value="1"/>
</dbReference>
<dbReference type="AlphaFoldDB" id="E0S7X0"/>